<comment type="caution">
    <text evidence="2">The sequence shown here is derived from an EMBL/GenBank/DDBJ whole genome shotgun (WGS) entry which is preliminary data.</text>
</comment>
<gene>
    <name evidence="2" type="ORF">LMG8286_01397</name>
</gene>
<sequence length="186" mass="20534">MAVKDDIKVIKDELSTEEQFLEGMIKGERFLKKYKFALIGVAVLAVVAGVGYYVLKSIEQSNMAKTNIAYNKALENDTNALNSLKNDAPSLYALAKFKEFQDKNDTQGVKSLISADIDPLLKQIFSAYAGEASGAILADYSLLIDGYELLKQNKIKEANAEFSKISADSPLTNIVKNLQHYQGIKQ</sequence>
<feature type="transmembrane region" description="Helical" evidence="1">
    <location>
        <begin position="36"/>
        <end position="55"/>
    </location>
</feature>
<dbReference type="RefSeq" id="WP_230057145.1">
    <property type="nucleotide sequence ID" value="NZ_CAJHOE010000003.1"/>
</dbReference>
<organism evidence="2 3">
    <name type="scientific">Campylobacter suis</name>
    <dbReference type="NCBI Taxonomy" id="2790657"/>
    <lineage>
        <taxon>Bacteria</taxon>
        <taxon>Pseudomonadati</taxon>
        <taxon>Campylobacterota</taxon>
        <taxon>Epsilonproteobacteria</taxon>
        <taxon>Campylobacterales</taxon>
        <taxon>Campylobacteraceae</taxon>
        <taxon>Campylobacter</taxon>
    </lineage>
</organism>
<reference evidence="2 3" key="1">
    <citation type="submission" date="2020-11" db="EMBL/GenBank/DDBJ databases">
        <authorList>
            <person name="Peeters C."/>
        </authorList>
    </citation>
    <scope>NUCLEOTIDE SEQUENCE [LARGE SCALE GENOMIC DNA]</scope>
    <source>
        <strain evidence="2 3">LMG 8286</strain>
    </source>
</reference>
<dbReference type="Proteomes" id="UP000789359">
    <property type="component" value="Unassembled WGS sequence"/>
</dbReference>
<dbReference type="EMBL" id="CAJHOE010000003">
    <property type="protein sequence ID" value="CAD7288563.1"/>
    <property type="molecule type" value="Genomic_DNA"/>
</dbReference>
<keyword evidence="1" id="KW-0812">Transmembrane</keyword>
<keyword evidence="1" id="KW-1133">Transmembrane helix</keyword>
<evidence type="ECO:0008006" key="4">
    <source>
        <dbReference type="Google" id="ProtNLM"/>
    </source>
</evidence>
<evidence type="ECO:0000313" key="2">
    <source>
        <dbReference type="EMBL" id="CAD7288563.1"/>
    </source>
</evidence>
<keyword evidence="3" id="KW-1185">Reference proteome</keyword>
<evidence type="ECO:0000256" key="1">
    <source>
        <dbReference type="SAM" id="Phobius"/>
    </source>
</evidence>
<protein>
    <recommendedName>
        <fullName evidence="4">Tetratricopeptide repeat-like domain-containing protein</fullName>
    </recommendedName>
</protein>
<accession>A0ABN7KBD0</accession>
<evidence type="ECO:0000313" key="3">
    <source>
        <dbReference type="Proteomes" id="UP000789359"/>
    </source>
</evidence>
<proteinExistence type="predicted"/>
<name>A0ABN7KBD0_9BACT</name>
<keyword evidence="1" id="KW-0472">Membrane</keyword>